<dbReference type="EC" id="2.7.1.148" evidence="2 9"/>
<evidence type="ECO:0000256" key="4">
    <source>
        <dbReference type="ARBA" id="ARBA00022679"/>
    </source>
</evidence>
<feature type="binding site" evidence="9">
    <location>
        <begin position="112"/>
        <end position="122"/>
    </location>
    <ligand>
        <name>ATP</name>
        <dbReference type="ChEBI" id="CHEBI:30616"/>
    </ligand>
</feature>
<proteinExistence type="inferred from homology"/>
<dbReference type="PANTHER" id="PTHR43527:SF2">
    <property type="entry name" value="4-DIPHOSPHOCYTIDYL-2-C-METHYL-D-ERYTHRITOL KINASE, CHLOROPLASTIC"/>
    <property type="match status" value="1"/>
</dbReference>
<keyword evidence="4 9" id="KW-0808">Transferase</keyword>
<feature type="active site" evidence="9">
    <location>
        <position position="154"/>
    </location>
</feature>
<dbReference type="PRINTS" id="PR00958">
    <property type="entry name" value="HOMSERKINASE"/>
</dbReference>
<dbReference type="InterPro" id="IPR013750">
    <property type="entry name" value="GHMP_kinase_C_dom"/>
</dbReference>
<dbReference type="NCBIfam" id="NF011202">
    <property type="entry name" value="PRK14608.1"/>
    <property type="match status" value="1"/>
</dbReference>
<protein>
    <recommendedName>
        <fullName evidence="3 9">4-diphosphocytidyl-2-C-methyl-D-erythritol kinase</fullName>
        <shortName evidence="9">CMK</shortName>
        <ecNumber evidence="2 9">2.7.1.148</ecNumber>
    </recommendedName>
    <alternativeName>
        <fullName evidence="8 9">4-(cytidine-5'-diphospho)-2-C-methyl-D-erythritol kinase</fullName>
    </alternativeName>
</protein>
<evidence type="ECO:0000256" key="6">
    <source>
        <dbReference type="ARBA" id="ARBA00022777"/>
    </source>
</evidence>
<feature type="domain" description="GHMP kinase N-terminal" evidence="10">
    <location>
        <begin position="84"/>
        <end position="161"/>
    </location>
</feature>
<name>A0A239HFY9_9FIRM</name>
<keyword evidence="7 9" id="KW-0067">ATP-binding</keyword>
<comment type="similarity">
    <text evidence="1 9">Belongs to the GHMP kinase family. IspE subfamily.</text>
</comment>
<dbReference type="InterPro" id="IPR004424">
    <property type="entry name" value="IspE"/>
</dbReference>
<dbReference type="InterPro" id="IPR020568">
    <property type="entry name" value="Ribosomal_Su5_D2-typ_SF"/>
</dbReference>
<organism evidence="12 13">
    <name type="scientific">Anaerovirgula multivorans</name>
    <dbReference type="NCBI Taxonomy" id="312168"/>
    <lineage>
        <taxon>Bacteria</taxon>
        <taxon>Bacillati</taxon>
        <taxon>Bacillota</taxon>
        <taxon>Clostridia</taxon>
        <taxon>Peptostreptococcales</taxon>
        <taxon>Natronincolaceae</taxon>
        <taxon>Anaerovirgula</taxon>
    </lineage>
</organism>
<dbReference type="UniPathway" id="UPA00056">
    <property type="reaction ID" value="UER00094"/>
</dbReference>
<dbReference type="InterPro" id="IPR036554">
    <property type="entry name" value="GHMP_kinase_C_sf"/>
</dbReference>
<dbReference type="InterPro" id="IPR014721">
    <property type="entry name" value="Ribsml_uS5_D2-typ_fold_subgr"/>
</dbReference>
<reference evidence="13" key="1">
    <citation type="submission" date="2017-06" db="EMBL/GenBank/DDBJ databases">
        <authorList>
            <person name="Varghese N."/>
            <person name="Submissions S."/>
        </authorList>
    </citation>
    <scope>NUCLEOTIDE SEQUENCE [LARGE SCALE GENOMIC DNA]</scope>
    <source>
        <strain evidence="13">SCA</strain>
    </source>
</reference>
<evidence type="ECO:0000256" key="2">
    <source>
        <dbReference type="ARBA" id="ARBA00012052"/>
    </source>
</evidence>
<dbReference type="HAMAP" id="MF_00061">
    <property type="entry name" value="IspE"/>
    <property type="match status" value="1"/>
</dbReference>
<sequence>MIYNIYYLEYTKELLGMNSIQLKSRAKINLSLDVLGKRLDGYHEVKMIMQQIDLYDNITVVERRDRETIQILTECEFIPKNNGNIAYRAAELIRKQYNISCGLDIYIEKNIPVAAGLAGGSSNAAAVLTGLNQLWQLKLAQKQLMELGVSIGADIPFCIMGSAAIAEGIGEKLTAVDGLKNVWMVLAKPAISVSTAEVYSRLDLSKIENRPDTLKLLKAIKERDLYTLSKNMANVLETVTERKHPIIKDLKKKMIEYQALGSMMSGSGPTVFGIFKKYEKAKAAYENLKIINRQTYLVQSYSKGNNHE</sequence>
<dbReference type="Pfam" id="PF00288">
    <property type="entry name" value="GHMP_kinases_N"/>
    <property type="match status" value="1"/>
</dbReference>
<dbReference type="SUPFAM" id="SSF54211">
    <property type="entry name" value="Ribosomal protein S5 domain 2-like"/>
    <property type="match status" value="1"/>
</dbReference>
<dbReference type="InterPro" id="IPR006204">
    <property type="entry name" value="GHMP_kinase_N_dom"/>
</dbReference>
<dbReference type="Gene3D" id="3.30.230.10">
    <property type="match status" value="1"/>
</dbReference>
<evidence type="ECO:0000256" key="1">
    <source>
        <dbReference type="ARBA" id="ARBA00009684"/>
    </source>
</evidence>
<evidence type="ECO:0000256" key="9">
    <source>
        <dbReference type="HAMAP-Rule" id="MF_00061"/>
    </source>
</evidence>
<dbReference type="Gene3D" id="3.30.70.890">
    <property type="entry name" value="GHMP kinase, C-terminal domain"/>
    <property type="match status" value="1"/>
</dbReference>
<keyword evidence="13" id="KW-1185">Reference proteome</keyword>
<comment type="pathway">
    <text evidence="9">Isoprenoid biosynthesis; isopentenyl diphosphate biosynthesis via DXP pathway; isopentenyl diphosphate from 1-deoxy-D-xylulose 5-phosphate: step 3/6.</text>
</comment>
<evidence type="ECO:0000259" key="11">
    <source>
        <dbReference type="Pfam" id="PF08544"/>
    </source>
</evidence>
<feature type="active site" evidence="9">
    <location>
        <position position="27"/>
    </location>
</feature>
<keyword evidence="5 9" id="KW-0547">Nucleotide-binding</keyword>
<feature type="domain" description="GHMP kinase C-terminal" evidence="11">
    <location>
        <begin position="216"/>
        <end position="289"/>
    </location>
</feature>
<keyword evidence="6 9" id="KW-0418">Kinase</keyword>
<dbReference type="GO" id="GO:0019288">
    <property type="term" value="P:isopentenyl diphosphate biosynthetic process, methylerythritol 4-phosphate pathway"/>
    <property type="evidence" value="ECO:0007669"/>
    <property type="project" value="UniProtKB-UniRule"/>
</dbReference>
<dbReference type="SUPFAM" id="SSF55060">
    <property type="entry name" value="GHMP Kinase, C-terminal domain"/>
    <property type="match status" value="1"/>
</dbReference>
<dbReference type="GO" id="GO:0050515">
    <property type="term" value="F:4-(cytidine 5'-diphospho)-2-C-methyl-D-erythritol kinase activity"/>
    <property type="evidence" value="ECO:0007669"/>
    <property type="project" value="UniProtKB-UniRule"/>
</dbReference>
<dbReference type="AlphaFoldDB" id="A0A239HFY9"/>
<dbReference type="Pfam" id="PF08544">
    <property type="entry name" value="GHMP_kinases_C"/>
    <property type="match status" value="1"/>
</dbReference>
<comment type="catalytic activity">
    <reaction evidence="9">
        <text>4-CDP-2-C-methyl-D-erythritol + ATP = 4-CDP-2-C-methyl-D-erythritol 2-phosphate + ADP + H(+)</text>
        <dbReference type="Rhea" id="RHEA:18437"/>
        <dbReference type="ChEBI" id="CHEBI:15378"/>
        <dbReference type="ChEBI" id="CHEBI:30616"/>
        <dbReference type="ChEBI" id="CHEBI:57823"/>
        <dbReference type="ChEBI" id="CHEBI:57919"/>
        <dbReference type="ChEBI" id="CHEBI:456216"/>
        <dbReference type="EC" id="2.7.1.148"/>
    </reaction>
</comment>
<evidence type="ECO:0000256" key="3">
    <source>
        <dbReference type="ARBA" id="ARBA00017473"/>
    </source>
</evidence>
<dbReference type="Proteomes" id="UP000198304">
    <property type="component" value="Unassembled WGS sequence"/>
</dbReference>
<dbReference type="EMBL" id="FZOJ01000021">
    <property type="protein sequence ID" value="SNS79174.1"/>
    <property type="molecule type" value="Genomic_DNA"/>
</dbReference>
<evidence type="ECO:0000256" key="5">
    <source>
        <dbReference type="ARBA" id="ARBA00022741"/>
    </source>
</evidence>
<evidence type="ECO:0000259" key="10">
    <source>
        <dbReference type="Pfam" id="PF00288"/>
    </source>
</evidence>
<dbReference type="GO" id="GO:0005524">
    <property type="term" value="F:ATP binding"/>
    <property type="evidence" value="ECO:0007669"/>
    <property type="project" value="UniProtKB-UniRule"/>
</dbReference>
<gene>
    <name evidence="9" type="primary">ispE</name>
    <name evidence="12" type="ORF">SAMN05446037_102135</name>
</gene>
<dbReference type="PIRSF" id="PIRSF010376">
    <property type="entry name" value="IspE"/>
    <property type="match status" value="1"/>
</dbReference>
<evidence type="ECO:0000256" key="8">
    <source>
        <dbReference type="ARBA" id="ARBA00032554"/>
    </source>
</evidence>
<accession>A0A239HFY9</accession>
<evidence type="ECO:0000313" key="12">
    <source>
        <dbReference type="EMBL" id="SNS79174.1"/>
    </source>
</evidence>
<dbReference type="NCBIfam" id="TIGR00154">
    <property type="entry name" value="ispE"/>
    <property type="match status" value="1"/>
</dbReference>
<evidence type="ECO:0000313" key="13">
    <source>
        <dbReference type="Proteomes" id="UP000198304"/>
    </source>
</evidence>
<keyword evidence="9" id="KW-0414">Isoprene biosynthesis</keyword>
<comment type="function">
    <text evidence="9">Catalyzes the phosphorylation of the position 2 hydroxy group of 4-diphosphocytidyl-2C-methyl-D-erythritol.</text>
</comment>
<evidence type="ECO:0000256" key="7">
    <source>
        <dbReference type="ARBA" id="ARBA00022840"/>
    </source>
</evidence>
<dbReference type="PANTHER" id="PTHR43527">
    <property type="entry name" value="4-DIPHOSPHOCYTIDYL-2-C-METHYL-D-ERYTHRITOL KINASE, CHLOROPLASTIC"/>
    <property type="match status" value="1"/>
</dbReference>
<dbReference type="GO" id="GO:0016114">
    <property type="term" value="P:terpenoid biosynthetic process"/>
    <property type="evidence" value="ECO:0007669"/>
    <property type="project" value="UniProtKB-UniRule"/>
</dbReference>